<accession>A0A7W0C594</accession>
<dbReference type="AlphaFoldDB" id="A0A0D0HKP6"/>
<dbReference type="Proteomes" id="UP000032047">
    <property type="component" value="Unassembled WGS sequence"/>
</dbReference>
<dbReference type="EMBL" id="JXTG01000011">
    <property type="protein sequence ID" value="KIP20779.1"/>
    <property type="molecule type" value="Genomic_DNA"/>
</dbReference>
<reference evidence="1 2" key="1">
    <citation type="submission" date="2015-01" db="EMBL/GenBank/DDBJ databases">
        <title>Genome sequence of Anoxybacillus ayderensis strain AB04.</title>
        <authorList>
            <person name="Belduz A.O."/>
            <person name="Canakci S."/>
            <person name="Chan K.-G."/>
            <person name="Kahar U.M."/>
            <person name="Yaakob A.S."/>
            <person name="Chan C.S."/>
            <person name="Goh K.M."/>
        </authorList>
    </citation>
    <scope>NUCLEOTIDE SEQUENCE [LARGE SCALE GENOMIC DNA]</scope>
    <source>
        <strain evidence="1 2">AB04</strain>
    </source>
</reference>
<protein>
    <submittedName>
        <fullName evidence="1">Uncharacterized protein</fullName>
    </submittedName>
</protein>
<dbReference type="PATRIC" id="fig|265546.4.peg.2083"/>
<dbReference type="Pfam" id="PF14344">
    <property type="entry name" value="DUF4397"/>
    <property type="match status" value="1"/>
</dbReference>
<comment type="caution">
    <text evidence="1">The sequence shown here is derived from an EMBL/GenBank/DDBJ whole genome shotgun (WGS) entry which is preliminary data.</text>
</comment>
<sequence>MNEMDRYIQKAVMYDLLARYYQYKDRDQYEKYMRKHMEYVEKIVKSREEERVDDAGRIRVFHASPNAPAVDVYVNGQKILRNMKYKQLSQYMKVPKGEHRIDVYPAGHTTSPVLSQTIQVLPKMTYTLAVIGDVHRLQLLSILDEPYAPYGKAKVRFAHFSPDAPAVDIALRGGDVLFQNASFGKVTNYIEAPVNEKLHVDVRVAGTNQVVLSIPNVRFQPNKSYTVVAVGYVSRTPSLEVLVLES</sequence>
<dbReference type="InterPro" id="IPR025510">
    <property type="entry name" value="DUF4397"/>
</dbReference>
<gene>
    <name evidence="1" type="ORF">JV16_02078</name>
</gene>
<proteinExistence type="predicted"/>
<keyword evidence="2" id="KW-1185">Reference proteome</keyword>
<evidence type="ECO:0000313" key="2">
    <source>
        <dbReference type="Proteomes" id="UP000032047"/>
    </source>
</evidence>
<name>A0A0D0HKP6_9BACL</name>
<accession>A0A0D0HKP6</accession>
<evidence type="ECO:0000313" key="1">
    <source>
        <dbReference type="EMBL" id="KIP20779.1"/>
    </source>
</evidence>
<organism evidence="1 2">
    <name type="scientific">Anoxybacillus ayderensis</name>
    <dbReference type="NCBI Taxonomy" id="265546"/>
    <lineage>
        <taxon>Bacteria</taxon>
        <taxon>Bacillati</taxon>
        <taxon>Bacillota</taxon>
        <taxon>Bacilli</taxon>
        <taxon>Bacillales</taxon>
        <taxon>Anoxybacillaceae</taxon>
        <taxon>Anoxybacillus</taxon>
    </lineage>
</organism>